<evidence type="ECO:0000256" key="3">
    <source>
        <dbReference type="ARBA" id="ARBA00009905"/>
    </source>
</evidence>
<dbReference type="OrthoDB" id="282592at2759"/>
<dbReference type="AlphaFoldDB" id="Q235C4"/>
<dbReference type="InterPro" id="IPR018247">
    <property type="entry name" value="EF_Hand_1_Ca_BS"/>
</dbReference>
<dbReference type="PANTHER" id="PTHR45673">
    <property type="entry name" value="SERINE/THREONINE-PROTEIN PHOSPHATASE 2B CATALYTIC SUBUNIT 1-RELATED"/>
    <property type="match status" value="1"/>
</dbReference>
<feature type="compositionally biased region" description="Low complexity" evidence="13">
    <location>
        <begin position="484"/>
        <end position="506"/>
    </location>
</feature>
<dbReference type="InterPro" id="IPR004843">
    <property type="entry name" value="Calcineurin-like_PHP"/>
</dbReference>
<evidence type="ECO:0000313" key="15">
    <source>
        <dbReference type="EMBL" id="EAR92179.2"/>
    </source>
</evidence>
<dbReference type="KEGG" id="tet:TTHERM_00804750"/>
<evidence type="ECO:0000256" key="6">
    <source>
        <dbReference type="ARBA" id="ARBA00022833"/>
    </source>
</evidence>
<dbReference type="Proteomes" id="UP000009168">
    <property type="component" value="Unassembled WGS sequence"/>
</dbReference>
<dbReference type="GO" id="GO:0033192">
    <property type="term" value="F:calmodulin-dependent protein phosphatase activity"/>
    <property type="evidence" value="ECO:0007669"/>
    <property type="project" value="InterPro"/>
</dbReference>
<evidence type="ECO:0000256" key="1">
    <source>
        <dbReference type="ARBA" id="ARBA00001947"/>
    </source>
</evidence>
<keyword evidence="9" id="KW-0408">Iron</keyword>
<evidence type="ECO:0000256" key="9">
    <source>
        <dbReference type="ARBA" id="ARBA00023004"/>
    </source>
</evidence>
<dbReference type="InterPro" id="IPR043360">
    <property type="entry name" value="PP2B"/>
</dbReference>
<feature type="region of interest" description="Disordered" evidence="13">
    <location>
        <begin position="471"/>
        <end position="506"/>
    </location>
</feature>
<feature type="region of interest" description="Disordered" evidence="13">
    <location>
        <begin position="372"/>
        <end position="403"/>
    </location>
</feature>
<dbReference type="STRING" id="312017.Q235C4"/>
<dbReference type="InterPro" id="IPR006186">
    <property type="entry name" value="Ser/Thr-sp_prot-phosphatase"/>
</dbReference>
<comment type="cofactor">
    <cofactor evidence="1">
        <name>Zn(2+)</name>
        <dbReference type="ChEBI" id="CHEBI:29105"/>
    </cofactor>
</comment>
<accession>Q235C4</accession>
<dbReference type="GO" id="GO:0097720">
    <property type="term" value="P:calcineurin-mediated signaling"/>
    <property type="evidence" value="ECO:0007669"/>
    <property type="project" value="InterPro"/>
</dbReference>
<keyword evidence="6" id="KW-0862">Zinc</keyword>
<dbReference type="PROSITE" id="PS00125">
    <property type="entry name" value="SER_THR_PHOSPHATASE"/>
    <property type="match status" value="1"/>
</dbReference>
<dbReference type="SUPFAM" id="SSF56300">
    <property type="entry name" value="Metallo-dependent phosphatases"/>
    <property type="match status" value="1"/>
</dbReference>
<keyword evidence="5 12" id="KW-0378">Hydrolase</keyword>
<evidence type="ECO:0000256" key="7">
    <source>
        <dbReference type="ARBA" id="ARBA00022860"/>
    </source>
</evidence>
<evidence type="ECO:0000259" key="14">
    <source>
        <dbReference type="PROSITE" id="PS00125"/>
    </source>
</evidence>
<dbReference type="PRINTS" id="PR00114">
    <property type="entry name" value="STPHPHTASE"/>
</dbReference>
<evidence type="ECO:0000256" key="12">
    <source>
        <dbReference type="RuleBase" id="RU004273"/>
    </source>
</evidence>
<keyword evidence="7" id="KW-0112">Calmodulin-binding</keyword>
<feature type="compositionally biased region" description="Basic and acidic residues" evidence="13">
    <location>
        <begin position="471"/>
        <end position="481"/>
    </location>
</feature>
<dbReference type="Pfam" id="PF00149">
    <property type="entry name" value="Metallophos"/>
    <property type="match status" value="1"/>
</dbReference>
<dbReference type="GeneID" id="7843088"/>
<dbReference type="FunCoup" id="Q235C4">
    <property type="interactions" value="24"/>
</dbReference>
<dbReference type="InterPro" id="IPR041751">
    <property type="entry name" value="MPP_PP2B"/>
</dbReference>
<evidence type="ECO:0000256" key="2">
    <source>
        <dbReference type="ARBA" id="ARBA00001965"/>
    </source>
</evidence>
<comment type="catalytic activity">
    <reaction evidence="10">
        <text>O-phospho-L-seryl-[protein] + H2O = L-seryl-[protein] + phosphate</text>
        <dbReference type="Rhea" id="RHEA:20629"/>
        <dbReference type="Rhea" id="RHEA-COMP:9863"/>
        <dbReference type="Rhea" id="RHEA-COMP:11604"/>
        <dbReference type="ChEBI" id="CHEBI:15377"/>
        <dbReference type="ChEBI" id="CHEBI:29999"/>
        <dbReference type="ChEBI" id="CHEBI:43474"/>
        <dbReference type="ChEBI" id="CHEBI:83421"/>
        <dbReference type="EC" id="3.1.3.16"/>
    </reaction>
</comment>
<dbReference type="PROSITE" id="PS00018">
    <property type="entry name" value="EF_HAND_1"/>
    <property type="match status" value="1"/>
</dbReference>
<dbReference type="CDD" id="cd07416">
    <property type="entry name" value="MPP_PP2B"/>
    <property type="match status" value="1"/>
</dbReference>
<dbReference type="SMART" id="SM00156">
    <property type="entry name" value="PP2Ac"/>
    <property type="match status" value="1"/>
</dbReference>
<dbReference type="InterPro" id="IPR029052">
    <property type="entry name" value="Metallo-depent_PP-like"/>
</dbReference>
<keyword evidence="16" id="KW-1185">Reference proteome</keyword>
<comment type="catalytic activity">
    <reaction evidence="11 12">
        <text>O-phospho-L-threonyl-[protein] + H2O = L-threonyl-[protein] + phosphate</text>
        <dbReference type="Rhea" id="RHEA:47004"/>
        <dbReference type="Rhea" id="RHEA-COMP:11060"/>
        <dbReference type="Rhea" id="RHEA-COMP:11605"/>
        <dbReference type="ChEBI" id="CHEBI:15377"/>
        <dbReference type="ChEBI" id="CHEBI:30013"/>
        <dbReference type="ChEBI" id="CHEBI:43474"/>
        <dbReference type="ChEBI" id="CHEBI:61977"/>
        <dbReference type="EC" id="3.1.3.16"/>
    </reaction>
</comment>
<sequence length="506" mass="58766">MDPLSDPMNDRHIKSVRPPPHRPLSRSLIWPNKNSNKPDWKIIKDHLSKEGRIEKEDLVRLVADCNKIMRNENNLLNLQDPLTVVGDIHGQFYDLLKILEVGGNPDNTKYLFLGDFVDRGSFSIEVLILLYAIKINYPETVYFLRGNHECRQMTSFFNFRDECKNKFDQEIYDIFMDSFDLMPLSCIVNGKFLALHGGISPDLKTIEDIKKLDRFKEPPRQGLFCDMLWSDPVDNEDGICEHVYRQNDVRGCSYFYGNDAVRRFLESNNLISIIRAHEAQLDGYKMHRWNGGSDFPVVITIFSAPNYCDVYNNKGAVIKFENNTLNIQQFNYTQHPYLLPHFMDIFTWSIPFVSEKISEMLYVILRQEEEDENSDGELDPSEIKQIQTLSNKQKETKEKTKKEGAANVLRSKIKFVSKMMKMQKILRQESETIVKLKGQCPDNKIPRGLLLDTNAMNDAISSFNNAKKADLVNEKRPEYSTKENSSINKQSQQQQIPPQQQHLLHQ</sequence>
<dbReference type="HOGENOM" id="CLU_004962_6_0_1"/>
<dbReference type="GO" id="GO:0046872">
    <property type="term" value="F:metal ion binding"/>
    <property type="evidence" value="ECO:0007669"/>
    <property type="project" value="UniProtKB-KW"/>
</dbReference>
<feature type="region of interest" description="Disordered" evidence="13">
    <location>
        <begin position="1"/>
        <end position="29"/>
    </location>
</feature>
<reference evidence="16" key="1">
    <citation type="journal article" date="2006" name="PLoS Biol.">
        <title>Macronuclear genome sequence of the ciliate Tetrahymena thermophila, a model eukaryote.</title>
        <authorList>
            <person name="Eisen J.A."/>
            <person name="Coyne R.S."/>
            <person name="Wu M."/>
            <person name="Wu D."/>
            <person name="Thiagarajan M."/>
            <person name="Wortman J.R."/>
            <person name="Badger J.H."/>
            <person name="Ren Q."/>
            <person name="Amedeo P."/>
            <person name="Jones K.M."/>
            <person name="Tallon L.J."/>
            <person name="Delcher A.L."/>
            <person name="Salzberg S.L."/>
            <person name="Silva J.C."/>
            <person name="Haas B.J."/>
            <person name="Majoros W.H."/>
            <person name="Farzad M."/>
            <person name="Carlton J.M."/>
            <person name="Smith R.K. Jr."/>
            <person name="Garg J."/>
            <person name="Pearlman R.E."/>
            <person name="Karrer K.M."/>
            <person name="Sun L."/>
            <person name="Manning G."/>
            <person name="Elde N.C."/>
            <person name="Turkewitz A.P."/>
            <person name="Asai D.J."/>
            <person name="Wilkes D.E."/>
            <person name="Wang Y."/>
            <person name="Cai H."/>
            <person name="Collins K."/>
            <person name="Stewart B.A."/>
            <person name="Lee S.R."/>
            <person name="Wilamowska K."/>
            <person name="Weinberg Z."/>
            <person name="Ruzzo W.L."/>
            <person name="Wloga D."/>
            <person name="Gaertig J."/>
            <person name="Frankel J."/>
            <person name="Tsao C.-C."/>
            <person name="Gorovsky M.A."/>
            <person name="Keeling P.J."/>
            <person name="Waller R.F."/>
            <person name="Patron N.J."/>
            <person name="Cherry J.M."/>
            <person name="Stover N.A."/>
            <person name="Krieger C.J."/>
            <person name="del Toro C."/>
            <person name="Ryder H.F."/>
            <person name="Williamson S.C."/>
            <person name="Barbeau R.A."/>
            <person name="Hamilton E.P."/>
            <person name="Orias E."/>
        </authorList>
    </citation>
    <scope>NUCLEOTIDE SEQUENCE [LARGE SCALE GENOMIC DNA]</scope>
    <source>
        <strain evidence="16">SB210</strain>
    </source>
</reference>
<comment type="similarity">
    <text evidence="3">Belongs to the PPP phosphatase family. PP-2B subfamily.</text>
</comment>
<feature type="domain" description="Serine/threonine specific protein phosphatases" evidence="14">
    <location>
        <begin position="144"/>
        <end position="149"/>
    </location>
</feature>
<name>Q235C4_TETTS</name>
<protein>
    <recommendedName>
        <fullName evidence="12">Serine/threonine-protein phosphatase</fullName>
        <ecNumber evidence="12">3.1.3.16</ecNumber>
    </recommendedName>
</protein>
<dbReference type="eggNOG" id="KOG0375">
    <property type="taxonomic scope" value="Eukaryota"/>
</dbReference>
<organism evidence="15 16">
    <name type="scientific">Tetrahymena thermophila (strain SB210)</name>
    <dbReference type="NCBI Taxonomy" id="312017"/>
    <lineage>
        <taxon>Eukaryota</taxon>
        <taxon>Sar</taxon>
        <taxon>Alveolata</taxon>
        <taxon>Ciliophora</taxon>
        <taxon>Intramacronucleata</taxon>
        <taxon>Oligohymenophorea</taxon>
        <taxon>Hymenostomatida</taxon>
        <taxon>Tetrahymenina</taxon>
        <taxon>Tetrahymenidae</taxon>
        <taxon>Tetrahymena</taxon>
    </lineage>
</organism>
<evidence type="ECO:0000256" key="13">
    <source>
        <dbReference type="SAM" id="MobiDB-lite"/>
    </source>
</evidence>
<evidence type="ECO:0000256" key="5">
    <source>
        <dbReference type="ARBA" id="ARBA00022801"/>
    </source>
</evidence>
<proteinExistence type="inferred from homology"/>
<dbReference type="FunFam" id="3.60.21.10:FF:000031">
    <property type="entry name" value="Serine/threonine-protein phosphatase"/>
    <property type="match status" value="1"/>
</dbReference>
<evidence type="ECO:0000256" key="11">
    <source>
        <dbReference type="ARBA" id="ARBA00048336"/>
    </source>
</evidence>
<dbReference type="Gene3D" id="3.60.21.10">
    <property type="match status" value="1"/>
</dbReference>
<dbReference type="RefSeq" id="XP_001012424.2">
    <property type="nucleotide sequence ID" value="XM_001012424.3"/>
</dbReference>
<keyword evidence="8" id="KW-0904">Protein phosphatase</keyword>
<dbReference type="OMA" id="YPAACNF"/>
<evidence type="ECO:0000256" key="8">
    <source>
        <dbReference type="ARBA" id="ARBA00022912"/>
    </source>
</evidence>
<keyword evidence="4" id="KW-0479">Metal-binding</keyword>
<evidence type="ECO:0000256" key="4">
    <source>
        <dbReference type="ARBA" id="ARBA00022723"/>
    </source>
</evidence>
<comment type="cofactor">
    <cofactor evidence="2">
        <name>Fe(3+)</name>
        <dbReference type="ChEBI" id="CHEBI:29034"/>
    </cofactor>
</comment>
<dbReference type="GO" id="GO:0005516">
    <property type="term" value="F:calmodulin binding"/>
    <property type="evidence" value="ECO:0007669"/>
    <property type="project" value="UniProtKB-KW"/>
</dbReference>
<dbReference type="EC" id="3.1.3.16" evidence="12"/>
<dbReference type="EMBL" id="GG662763">
    <property type="protein sequence ID" value="EAR92179.2"/>
    <property type="molecule type" value="Genomic_DNA"/>
</dbReference>
<evidence type="ECO:0000313" key="16">
    <source>
        <dbReference type="Proteomes" id="UP000009168"/>
    </source>
</evidence>
<gene>
    <name evidence="15" type="ORF">TTHERM_00804750</name>
</gene>
<feature type="compositionally biased region" description="Basic and acidic residues" evidence="13">
    <location>
        <begin position="392"/>
        <end position="403"/>
    </location>
</feature>
<evidence type="ECO:0000256" key="10">
    <source>
        <dbReference type="ARBA" id="ARBA00047761"/>
    </source>
</evidence>
<dbReference type="InParanoid" id="Q235C4"/>